<dbReference type="InterPro" id="IPR001322">
    <property type="entry name" value="Lamin_tail_dom"/>
</dbReference>
<reference evidence="7 8" key="2">
    <citation type="submission" date="2018-11" db="EMBL/GenBank/DDBJ databases">
        <authorList>
            <consortium name="Pathogen Informatics"/>
        </authorList>
    </citation>
    <scope>NUCLEOTIDE SEQUENCE [LARGE SCALE GENOMIC DNA]</scope>
    <source>
        <strain evidence="7">Dakar</strain>
        <strain evidence="8">Dakar, Senegal</strain>
    </source>
</reference>
<dbReference type="PANTHER" id="PTHR45721:SF12">
    <property type="entry name" value="INTERMEDIATE FILAMENT PROTEIN IFA-1"/>
    <property type="match status" value="1"/>
</dbReference>
<dbReference type="InterPro" id="IPR039008">
    <property type="entry name" value="IF_rod_dom"/>
</dbReference>
<dbReference type="GO" id="GO:0007097">
    <property type="term" value="P:nuclear migration"/>
    <property type="evidence" value="ECO:0007669"/>
    <property type="project" value="TreeGrafter"/>
</dbReference>
<gene>
    <name evidence="7" type="ORF">SCUD_LOCUS6982</name>
</gene>
<protein>
    <submittedName>
        <fullName evidence="9">Lamin</fullName>
    </submittedName>
</protein>
<dbReference type="EMBL" id="UZAK01032219">
    <property type="protein sequence ID" value="VDP24347.1"/>
    <property type="molecule type" value="Genomic_DNA"/>
</dbReference>
<dbReference type="GO" id="GO:0005882">
    <property type="term" value="C:intermediate filament"/>
    <property type="evidence" value="ECO:0007669"/>
    <property type="project" value="UniProtKB-KW"/>
</dbReference>
<proteinExistence type="predicted"/>
<evidence type="ECO:0000313" key="7">
    <source>
        <dbReference type="EMBL" id="VDP24347.1"/>
    </source>
</evidence>
<dbReference type="InterPro" id="IPR036415">
    <property type="entry name" value="Lamin_tail_dom_sf"/>
</dbReference>
<feature type="domain" description="IF rod" evidence="6">
    <location>
        <begin position="41"/>
        <end position="354"/>
    </location>
</feature>
<dbReference type="SUPFAM" id="SSF74853">
    <property type="entry name" value="Lamin A/C globular tail domain"/>
    <property type="match status" value="1"/>
</dbReference>
<dbReference type="GO" id="GO:0031507">
    <property type="term" value="P:heterochromatin formation"/>
    <property type="evidence" value="ECO:0007669"/>
    <property type="project" value="TreeGrafter"/>
</dbReference>
<dbReference type="PROSITE" id="PS51841">
    <property type="entry name" value="LTD"/>
    <property type="match status" value="1"/>
</dbReference>
<dbReference type="GO" id="GO:0005200">
    <property type="term" value="F:structural constituent of cytoskeleton"/>
    <property type="evidence" value="ECO:0007669"/>
    <property type="project" value="TreeGrafter"/>
</dbReference>
<dbReference type="Proteomes" id="UP000279833">
    <property type="component" value="Unassembled WGS sequence"/>
</dbReference>
<evidence type="ECO:0000256" key="1">
    <source>
        <dbReference type="ARBA" id="ARBA00022754"/>
    </source>
</evidence>
<evidence type="ECO:0000259" key="5">
    <source>
        <dbReference type="PROSITE" id="PS51841"/>
    </source>
</evidence>
<feature type="coiled-coil region" evidence="3">
    <location>
        <begin position="38"/>
        <end position="187"/>
    </location>
</feature>
<evidence type="ECO:0000313" key="9">
    <source>
        <dbReference type="WBParaSite" id="SCUD_0000698201-mRNA-1"/>
    </source>
</evidence>
<dbReference type="GO" id="GO:0090435">
    <property type="term" value="P:protein localization to nuclear envelope"/>
    <property type="evidence" value="ECO:0007669"/>
    <property type="project" value="TreeGrafter"/>
</dbReference>
<organism evidence="9">
    <name type="scientific">Schistosoma curassoni</name>
    <dbReference type="NCBI Taxonomy" id="6186"/>
    <lineage>
        <taxon>Eukaryota</taxon>
        <taxon>Metazoa</taxon>
        <taxon>Spiralia</taxon>
        <taxon>Lophotrochozoa</taxon>
        <taxon>Platyhelminthes</taxon>
        <taxon>Trematoda</taxon>
        <taxon>Digenea</taxon>
        <taxon>Strigeidida</taxon>
        <taxon>Schistosomatoidea</taxon>
        <taxon>Schistosomatidae</taxon>
        <taxon>Schistosoma</taxon>
    </lineage>
</organism>
<dbReference type="Gene3D" id="1.20.5.1160">
    <property type="entry name" value="Vasodilator-stimulated phosphoprotein"/>
    <property type="match status" value="1"/>
</dbReference>
<dbReference type="PANTHER" id="PTHR45721">
    <property type="entry name" value="LAMIN DM0-RELATED"/>
    <property type="match status" value="1"/>
</dbReference>
<dbReference type="AlphaFoldDB" id="A0A183JW87"/>
<dbReference type="Gene3D" id="1.20.5.170">
    <property type="match status" value="1"/>
</dbReference>
<sequence>MSQEVWRNKTESISSLDRLARNTLTMDLPEARSCREAREQSRKEMHVLNEKLASQLEKMRILSEQNKKLMNDNGSINRLSKETEKIRSIINQLNQNNQRLAKQLDDALKESSIKDADKLQLERHIKQAEEEAHRWRTTAEQQKQANSQLHKNLDEETASRMTCQSEMQTLKEEMEFYRRVHQQEIEELRSINNTVNDDQDVEHWRQLMQKTIRDIKLEYDNRLDRIREEMEQSYILRLDELNRQDSSQRTEFNRLQEENSKLKSALEGTRGRDDQLRARCDQLERSLNDSVEESRNLRNQLNKLLAESEHDKQSAEEALTRLHKELSSLTDAKLNLEAEIAAYSRLLDAQDSLISNTKSHSHEKQNPHQSHHSNRSGSGNYRPRNELNVHVPSYSTATSPHHKQPHNNVSGRWTEREEPSGQSTRSHHFVERSIEGSSTYVLQLCMYSYACSEFIGLISVFLEESLFGWCLIRNIDQGRQIIRYTFPNHTLSPHSSVKIWAGKPTTRNSNTNDIEAPYSTWGTGSYIQTSLYNPDGLEKATHIQKLQ</sequence>
<dbReference type="GO" id="GO:0006998">
    <property type="term" value="P:nuclear envelope organization"/>
    <property type="evidence" value="ECO:0007669"/>
    <property type="project" value="TreeGrafter"/>
</dbReference>
<keyword evidence="2 3" id="KW-0175">Coiled coil</keyword>
<dbReference type="PROSITE" id="PS51842">
    <property type="entry name" value="IF_ROD_2"/>
    <property type="match status" value="1"/>
</dbReference>
<reference evidence="9" key="1">
    <citation type="submission" date="2016-06" db="UniProtKB">
        <authorList>
            <consortium name="WormBaseParasite"/>
        </authorList>
    </citation>
    <scope>IDENTIFICATION</scope>
</reference>
<dbReference type="STRING" id="6186.A0A183JW87"/>
<dbReference type="WBParaSite" id="SCUD_0000698201-mRNA-1">
    <property type="protein sequence ID" value="SCUD_0000698201-mRNA-1"/>
    <property type="gene ID" value="SCUD_0000698201"/>
</dbReference>
<dbReference type="SUPFAM" id="SSF64593">
    <property type="entry name" value="Intermediate filament protein, coiled coil region"/>
    <property type="match status" value="1"/>
</dbReference>
<dbReference type="GO" id="GO:0005652">
    <property type="term" value="C:nuclear lamina"/>
    <property type="evidence" value="ECO:0007669"/>
    <property type="project" value="TreeGrafter"/>
</dbReference>
<evidence type="ECO:0000256" key="4">
    <source>
        <dbReference type="SAM" id="MobiDB-lite"/>
    </source>
</evidence>
<keyword evidence="1" id="KW-0403">Intermediate filament</keyword>
<feature type="coiled-coil region" evidence="3">
    <location>
        <begin position="238"/>
        <end position="346"/>
    </location>
</feature>
<feature type="domain" description="LTD" evidence="5">
    <location>
        <begin position="419"/>
        <end position="546"/>
    </location>
</feature>
<dbReference type="SMART" id="SM01391">
    <property type="entry name" value="Filament"/>
    <property type="match status" value="1"/>
</dbReference>
<evidence type="ECO:0000256" key="3">
    <source>
        <dbReference type="SAM" id="Coils"/>
    </source>
</evidence>
<dbReference type="Gene3D" id="2.60.40.1260">
    <property type="entry name" value="Lamin Tail domain"/>
    <property type="match status" value="1"/>
</dbReference>
<accession>A0A183JW87</accession>
<dbReference type="Pfam" id="PF00038">
    <property type="entry name" value="Filament"/>
    <property type="match status" value="1"/>
</dbReference>
<name>A0A183JW87_9TREM</name>
<feature type="region of interest" description="Disordered" evidence="4">
    <location>
        <begin position="357"/>
        <end position="429"/>
    </location>
</feature>
<evidence type="ECO:0000259" key="6">
    <source>
        <dbReference type="PROSITE" id="PS51842"/>
    </source>
</evidence>
<keyword evidence="8" id="KW-1185">Reference proteome</keyword>
<dbReference type="GO" id="GO:0051664">
    <property type="term" value="P:nuclear pore localization"/>
    <property type="evidence" value="ECO:0007669"/>
    <property type="project" value="TreeGrafter"/>
</dbReference>
<evidence type="ECO:0000313" key="8">
    <source>
        <dbReference type="Proteomes" id="UP000279833"/>
    </source>
</evidence>
<evidence type="ECO:0000256" key="2">
    <source>
        <dbReference type="ARBA" id="ARBA00023054"/>
    </source>
</evidence>